<organism evidence="3 4">
    <name type="scientific">Pseudocercospora fuligena</name>
    <dbReference type="NCBI Taxonomy" id="685502"/>
    <lineage>
        <taxon>Eukaryota</taxon>
        <taxon>Fungi</taxon>
        <taxon>Dikarya</taxon>
        <taxon>Ascomycota</taxon>
        <taxon>Pezizomycotina</taxon>
        <taxon>Dothideomycetes</taxon>
        <taxon>Dothideomycetidae</taxon>
        <taxon>Mycosphaerellales</taxon>
        <taxon>Mycosphaerellaceae</taxon>
        <taxon>Pseudocercospora</taxon>
    </lineage>
</organism>
<keyword evidence="4" id="KW-1185">Reference proteome</keyword>
<dbReference type="CDD" id="cd16841">
    <property type="entry name" value="RraA_family"/>
    <property type="match status" value="1"/>
</dbReference>
<dbReference type="GO" id="GO:0008948">
    <property type="term" value="F:oxaloacetate decarboxylase activity"/>
    <property type="evidence" value="ECO:0007669"/>
    <property type="project" value="TreeGrafter"/>
</dbReference>
<evidence type="ECO:0000256" key="1">
    <source>
        <dbReference type="PIRSR" id="PIRSR605493-1"/>
    </source>
</evidence>
<protein>
    <submittedName>
        <fullName evidence="3">4-hydroxy-4-methyl-2-oxoglutarate aldolase</fullName>
    </submittedName>
</protein>
<dbReference type="GO" id="GO:0047443">
    <property type="term" value="F:4-hydroxy-4-methyl-2-oxoglutarate aldolase activity"/>
    <property type="evidence" value="ECO:0007669"/>
    <property type="project" value="TreeGrafter"/>
</dbReference>
<evidence type="ECO:0000313" key="4">
    <source>
        <dbReference type="Proteomes" id="UP000660729"/>
    </source>
</evidence>
<name>A0A8H6VQ47_9PEZI</name>
<comment type="cofactor">
    <cofactor evidence="1">
        <name>Mg(2+)</name>
        <dbReference type="ChEBI" id="CHEBI:18420"/>
    </cofactor>
</comment>
<keyword evidence="1" id="KW-0479">Metal-binding</keyword>
<feature type="region of interest" description="Disordered" evidence="2">
    <location>
        <begin position="211"/>
        <end position="230"/>
    </location>
</feature>
<gene>
    <name evidence="3" type="ORF">HII31_00201</name>
</gene>
<evidence type="ECO:0000313" key="3">
    <source>
        <dbReference type="EMBL" id="KAF7198462.1"/>
    </source>
</evidence>
<dbReference type="OrthoDB" id="1476984at2759"/>
<feature type="binding site" evidence="1">
    <location>
        <position position="119"/>
    </location>
    <ligand>
        <name>substrate</name>
    </ligand>
</feature>
<dbReference type="EMBL" id="JABCIY010000001">
    <property type="protein sequence ID" value="KAF7198462.1"/>
    <property type="molecule type" value="Genomic_DNA"/>
</dbReference>
<dbReference type="Proteomes" id="UP000660729">
    <property type="component" value="Unassembled WGS sequence"/>
</dbReference>
<dbReference type="PANTHER" id="PTHR33254">
    <property type="entry name" value="4-HYDROXY-4-METHYL-2-OXOGLUTARATE ALDOLASE 3-RELATED"/>
    <property type="match status" value="1"/>
</dbReference>
<sequence length="230" mass="24939">MSANVVKALERFTSCDVADALTKLKVPHGGFLPGLTMWSPKRQEGATKIIGPAYTVKYVRKNYENEPKPQGHYLDSVPKGAVVFVSAPPKMINACYGGLMSTRAQYAGVAGTIIDGRLRDLQEHRDLEFPVFARDVGTTAPQEVARVSEVNAPVRFNSEDQDTTIHPGDILIADLNGVVCLPQGLAEQVLDLIPSQVEADENMAADIKRGSGFSEASKKHRANVKQPKLA</sequence>
<dbReference type="InterPro" id="IPR005493">
    <property type="entry name" value="RraA/RraA-like"/>
</dbReference>
<evidence type="ECO:0000256" key="2">
    <source>
        <dbReference type="SAM" id="MobiDB-lite"/>
    </source>
</evidence>
<keyword evidence="1" id="KW-0460">Magnesium</keyword>
<feature type="binding site" evidence="1">
    <location>
        <begin position="97"/>
        <end position="100"/>
    </location>
    <ligand>
        <name>substrate</name>
    </ligand>
</feature>
<proteinExistence type="predicted"/>
<dbReference type="SUPFAM" id="SSF89562">
    <property type="entry name" value="RraA-like"/>
    <property type="match status" value="1"/>
</dbReference>
<dbReference type="PANTHER" id="PTHR33254:SF28">
    <property type="entry name" value="4-HYDROXY-4-METHYL-2-OXOGLUTARATE ALDOLASE"/>
    <property type="match status" value="1"/>
</dbReference>
<dbReference type="AlphaFoldDB" id="A0A8H6VQ47"/>
<comment type="caution">
    <text evidence="3">The sequence shown here is derived from an EMBL/GenBank/DDBJ whole genome shotgun (WGS) entry which is preliminary data.</text>
</comment>
<feature type="binding site" evidence="1">
    <location>
        <position position="120"/>
    </location>
    <ligand>
        <name>Mg(2+)</name>
        <dbReference type="ChEBI" id="CHEBI:18420"/>
    </ligand>
</feature>
<reference evidence="3" key="1">
    <citation type="submission" date="2020-04" db="EMBL/GenBank/DDBJ databases">
        <title>Draft genome resource of the tomato pathogen Pseudocercospora fuligena.</title>
        <authorList>
            <person name="Zaccaron A."/>
        </authorList>
    </citation>
    <scope>NUCLEOTIDE SEQUENCE</scope>
    <source>
        <strain evidence="3">PF001</strain>
    </source>
</reference>
<accession>A0A8H6VQ47</accession>
<dbReference type="InterPro" id="IPR036704">
    <property type="entry name" value="RraA/RraA-like_sf"/>
</dbReference>
<dbReference type="Pfam" id="PF03737">
    <property type="entry name" value="RraA-like"/>
    <property type="match status" value="1"/>
</dbReference>
<dbReference type="GO" id="GO:0046872">
    <property type="term" value="F:metal ion binding"/>
    <property type="evidence" value="ECO:0007669"/>
    <property type="project" value="UniProtKB-KW"/>
</dbReference>
<dbReference type="Gene3D" id="3.50.30.40">
    <property type="entry name" value="Ribonuclease E inhibitor RraA/RraA-like"/>
    <property type="match status" value="1"/>
</dbReference>